<protein>
    <submittedName>
        <fullName evidence="3">Protein bunched, class 2/F/G isoform-like</fullName>
    </submittedName>
</protein>
<evidence type="ECO:0000256" key="1">
    <source>
        <dbReference type="SAM" id="SignalP"/>
    </source>
</evidence>
<dbReference type="Proteomes" id="UP000001819">
    <property type="component" value="Chromosome 4"/>
</dbReference>
<feature type="signal peptide" evidence="1">
    <location>
        <begin position="1"/>
        <end position="18"/>
    </location>
</feature>
<feature type="chain" id="PRO_5026129661" evidence="1">
    <location>
        <begin position="19"/>
        <end position="97"/>
    </location>
</feature>
<name>A0A6I8V7H0_DROPS</name>
<organism evidence="2 3">
    <name type="scientific">Drosophila pseudoobscura pseudoobscura</name>
    <name type="common">Fruit fly</name>
    <dbReference type="NCBI Taxonomy" id="46245"/>
    <lineage>
        <taxon>Eukaryota</taxon>
        <taxon>Metazoa</taxon>
        <taxon>Ecdysozoa</taxon>
        <taxon>Arthropoda</taxon>
        <taxon>Hexapoda</taxon>
        <taxon>Insecta</taxon>
        <taxon>Pterygota</taxon>
        <taxon>Neoptera</taxon>
        <taxon>Endopterygota</taxon>
        <taxon>Diptera</taxon>
        <taxon>Brachycera</taxon>
        <taxon>Muscomorpha</taxon>
        <taxon>Ephydroidea</taxon>
        <taxon>Drosophilidae</taxon>
        <taxon>Drosophila</taxon>
        <taxon>Sophophora</taxon>
    </lineage>
</organism>
<keyword evidence="2" id="KW-1185">Reference proteome</keyword>
<reference evidence="3" key="1">
    <citation type="submission" date="2025-08" db="UniProtKB">
        <authorList>
            <consortium name="RefSeq"/>
        </authorList>
    </citation>
    <scope>IDENTIFICATION</scope>
    <source>
        <strain evidence="3">MV-25-SWS-2005</strain>
        <tissue evidence="3">Whole body</tissue>
    </source>
</reference>
<accession>A0A6I8V7H0</accession>
<keyword evidence="1" id="KW-0732">Signal</keyword>
<dbReference type="KEGG" id="dpo:26533499"/>
<evidence type="ECO:0000313" key="2">
    <source>
        <dbReference type="Proteomes" id="UP000001819"/>
    </source>
</evidence>
<gene>
    <name evidence="3" type="primary">LOC26533499</name>
</gene>
<sequence>MNLLHILIMALMAAAVASKHHRRHGPHHYHNHHNRHHFQQNVQNVHCGFGPYEETNLGGGGQYDGGLQAGDIKDTYDTTPDFDAYLSKIKNTSPSLF</sequence>
<evidence type="ECO:0000313" key="3">
    <source>
        <dbReference type="RefSeq" id="XP_015035442.2"/>
    </source>
</evidence>
<dbReference type="RefSeq" id="XP_015035442.2">
    <property type="nucleotide sequence ID" value="XM_015179956.2"/>
</dbReference>
<dbReference type="InParanoid" id="A0A6I8V7H0"/>
<dbReference type="AlphaFoldDB" id="A0A6I8V7H0"/>
<proteinExistence type="predicted"/>